<proteinExistence type="predicted"/>
<dbReference type="KEGG" id="lbc:LACBIDRAFT_331515"/>
<reference evidence="1 2" key="1">
    <citation type="journal article" date="2008" name="Nature">
        <title>The genome of Laccaria bicolor provides insights into mycorrhizal symbiosis.</title>
        <authorList>
            <person name="Martin F."/>
            <person name="Aerts A."/>
            <person name="Ahren D."/>
            <person name="Brun A."/>
            <person name="Danchin E.G.J."/>
            <person name="Duchaussoy F."/>
            <person name="Gibon J."/>
            <person name="Kohler A."/>
            <person name="Lindquist E."/>
            <person name="Pereda V."/>
            <person name="Salamov A."/>
            <person name="Shapiro H.J."/>
            <person name="Wuyts J."/>
            <person name="Blaudez D."/>
            <person name="Buee M."/>
            <person name="Brokstein P."/>
            <person name="Canbaeck B."/>
            <person name="Cohen D."/>
            <person name="Courty P.E."/>
            <person name="Coutinho P.M."/>
            <person name="Delaruelle C."/>
            <person name="Detter J.C."/>
            <person name="Deveau A."/>
            <person name="DiFazio S."/>
            <person name="Duplessis S."/>
            <person name="Fraissinet-Tachet L."/>
            <person name="Lucic E."/>
            <person name="Frey-Klett P."/>
            <person name="Fourrey C."/>
            <person name="Feussner I."/>
            <person name="Gay G."/>
            <person name="Grimwood J."/>
            <person name="Hoegger P.J."/>
            <person name="Jain P."/>
            <person name="Kilaru S."/>
            <person name="Labbe J."/>
            <person name="Lin Y.C."/>
            <person name="Legue V."/>
            <person name="Le Tacon F."/>
            <person name="Marmeisse R."/>
            <person name="Melayah D."/>
            <person name="Montanini B."/>
            <person name="Muratet M."/>
            <person name="Nehls U."/>
            <person name="Niculita-Hirzel H."/>
            <person name="Oudot-Le Secq M.P."/>
            <person name="Peter M."/>
            <person name="Quesneville H."/>
            <person name="Rajashekar B."/>
            <person name="Reich M."/>
            <person name="Rouhier N."/>
            <person name="Schmutz J."/>
            <person name="Yin T."/>
            <person name="Chalot M."/>
            <person name="Henrissat B."/>
            <person name="Kuees U."/>
            <person name="Lucas S."/>
            <person name="Van de Peer Y."/>
            <person name="Podila G.K."/>
            <person name="Polle A."/>
            <person name="Pukkila P.J."/>
            <person name="Richardson P.M."/>
            <person name="Rouze P."/>
            <person name="Sanders I.R."/>
            <person name="Stajich J.E."/>
            <person name="Tunlid A."/>
            <person name="Tuskan G."/>
            <person name="Grigoriev I.V."/>
        </authorList>
    </citation>
    <scope>NUCLEOTIDE SEQUENCE [LARGE SCALE GENOMIC DNA]</scope>
    <source>
        <strain evidence="2">S238N-H82 / ATCC MYA-4686</strain>
    </source>
</reference>
<protein>
    <submittedName>
        <fullName evidence="1">Predicted protein</fullName>
    </submittedName>
</protein>
<organism evidence="2">
    <name type="scientific">Laccaria bicolor (strain S238N-H82 / ATCC MYA-4686)</name>
    <name type="common">Bicoloured deceiver</name>
    <name type="synonym">Laccaria laccata var. bicolor</name>
    <dbReference type="NCBI Taxonomy" id="486041"/>
    <lineage>
        <taxon>Eukaryota</taxon>
        <taxon>Fungi</taxon>
        <taxon>Dikarya</taxon>
        <taxon>Basidiomycota</taxon>
        <taxon>Agaricomycotina</taxon>
        <taxon>Agaricomycetes</taxon>
        <taxon>Agaricomycetidae</taxon>
        <taxon>Agaricales</taxon>
        <taxon>Agaricineae</taxon>
        <taxon>Hydnangiaceae</taxon>
        <taxon>Laccaria</taxon>
    </lineage>
</organism>
<dbReference type="Proteomes" id="UP000001194">
    <property type="component" value="Unassembled WGS sequence"/>
</dbReference>
<evidence type="ECO:0000313" key="1">
    <source>
        <dbReference type="EMBL" id="EDR03487.1"/>
    </source>
</evidence>
<dbReference type="RefSeq" id="XP_001885943.1">
    <property type="nucleotide sequence ID" value="XM_001885908.1"/>
</dbReference>
<dbReference type="InParanoid" id="B0DPP9"/>
<gene>
    <name evidence="1" type="ORF">LACBIDRAFT_331515</name>
</gene>
<name>B0DPP9_LACBS</name>
<sequence>MSRRILLPAPKPLSYVQTRRMCTFSLLNRLQRRPFNGKIAKIGFYTVEHVSPVSLASTLLEEEGLSPNSVTPMYMCGLTTRAVGGDVAVLGAHLGSCYLMGLWTGSSIGGGRERSVQMSCNAVYNSLYDHTSWVSTVDMLGPGFPAIRWFATSSQGFLRPRTVPDIAGGMTIESV</sequence>
<evidence type="ECO:0000313" key="2">
    <source>
        <dbReference type="Proteomes" id="UP000001194"/>
    </source>
</evidence>
<accession>B0DPP9</accession>
<dbReference type="AlphaFoldDB" id="B0DPP9"/>
<keyword evidence="2" id="KW-1185">Reference proteome</keyword>
<dbReference type="GeneID" id="6081501"/>
<dbReference type="EMBL" id="DS547124">
    <property type="protein sequence ID" value="EDR03487.1"/>
    <property type="molecule type" value="Genomic_DNA"/>
</dbReference>
<dbReference type="HOGENOM" id="CLU_1532846_0_0_1"/>